<dbReference type="PROSITE" id="PS50026">
    <property type="entry name" value="EGF_3"/>
    <property type="match status" value="1"/>
</dbReference>
<keyword evidence="2" id="KW-0472">Membrane</keyword>
<organism evidence="4">
    <name type="scientific">Hofstenia miamia</name>
    <name type="common">Three-banded panther worm</name>
    <dbReference type="NCBI Taxonomy" id="442651"/>
    <lineage>
        <taxon>Eukaryota</taxon>
        <taxon>Metazoa</taxon>
        <taxon>Xenacoelomorpha</taxon>
        <taxon>Acoelomorpha</taxon>
        <taxon>Acoela</taxon>
        <taxon>Hofsteniidae</taxon>
        <taxon>Hofstenia</taxon>
    </lineage>
</organism>
<keyword evidence="2" id="KW-0812">Transmembrane</keyword>
<name>A0A8K1R708_HOFMI</name>
<sequence>MSTTTLSSESGSLPPELNPSDIPEGEYHLNGDCDPSFKHYCFANRGKCVNVTFSTGSYPGCSCFKGYTGIRCETPGYYNFVIGGQVLNMNYSVLLLIACIIIFAFAICIILLSIKLRRQTKKIEKLTNAKDVTDFDIEKHTHKPTVEKLQNSVSEINVNESQYSGLLGPRKEFLHSRSVETQSLKDLFPMNPSNPSAKTARQSMPVFDTSDDSGCNIEFGTPPINKSRKAVKKMNSLDDSELRKPLVNGTLPSFRC</sequence>
<dbReference type="PROSITE" id="PS01186">
    <property type="entry name" value="EGF_2"/>
    <property type="match status" value="1"/>
</dbReference>
<feature type="disulfide bond" evidence="1">
    <location>
        <begin position="63"/>
        <end position="72"/>
    </location>
</feature>
<accession>A0A8K1R708</accession>
<feature type="transmembrane region" description="Helical" evidence="2">
    <location>
        <begin position="93"/>
        <end position="114"/>
    </location>
</feature>
<proteinExistence type="evidence at transcript level"/>
<dbReference type="InterPro" id="IPR000742">
    <property type="entry name" value="EGF"/>
</dbReference>
<evidence type="ECO:0000256" key="2">
    <source>
        <dbReference type="SAM" id="Phobius"/>
    </source>
</evidence>
<evidence type="ECO:0000256" key="1">
    <source>
        <dbReference type="PROSITE-ProRule" id="PRU00076"/>
    </source>
</evidence>
<evidence type="ECO:0000259" key="3">
    <source>
        <dbReference type="PROSITE" id="PS50026"/>
    </source>
</evidence>
<comment type="caution">
    <text evidence="1">Lacks conserved residue(s) required for the propagation of feature annotation.</text>
</comment>
<dbReference type="SUPFAM" id="SSF57196">
    <property type="entry name" value="EGF/Laminin"/>
    <property type="match status" value="1"/>
</dbReference>
<dbReference type="EMBL" id="MT863338">
    <property type="protein sequence ID" value="UEC49168.1"/>
    <property type="molecule type" value="mRNA"/>
</dbReference>
<dbReference type="Gene3D" id="2.10.25.10">
    <property type="entry name" value="Laminin"/>
    <property type="match status" value="1"/>
</dbReference>
<keyword evidence="2" id="KW-1133">Transmembrane helix</keyword>
<protein>
    <submittedName>
        <fullName evidence="4">Nrg-1</fullName>
    </submittedName>
</protein>
<reference evidence="4" key="1">
    <citation type="submission" date="2020-08" db="EMBL/GenBank/DDBJ databases">
        <authorList>
            <person name="Gehrke A.R."/>
            <person name="Srivastava M."/>
        </authorList>
    </citation>
    <scope>NUCLEOTIDE SEQUENCE</scope>
</reference>
<dbReference type="PROSITE" id="PS00022">
    <property type="entry name" value="EGF_1"/>
    <property type="match status" value="1"/>
</dbReference>
<keyword evidence="1" id="KW-0245">EGF-like domain</keyword>
<keyword evidence="1" id="KW-1015">Disulfide bond</keyword>
<evidence type="ECO:0000313" key="4">
    <source>
        <dbReference type="EMBL" id="UEC49168.1"/>
    </source>
</evidence>
<dbReference type="AlphaFoldDB" id="A0A8K1R708"/>
<feature type="domain" description="EGF-like" evidence="3">
    <location>
        <begin position="29"/>
        <end position="73"/>
    </location>
</feature>